<dbReference type="EMBL" id="JAUHQA010000001">
    <property type="protein sequence ID" value="MDN4481513.1"/>
    <property type="molecule type" value="Genomic_DNA"/>
</dbReference>
<feature type="region of interest" description="Disordered" evidence="1">
    <location>
        <begin position="281"/>
        <end position="314"/>
    </location>
</feature>
<proteinExistence type="predicted"/>
<gene>
    <name evidence="4" type="ORF">QQX02_11325</name>
</gene>
<comment type="caution">
    <text evidence="4">The sequence shown here is derived from an EMBL/GenBank/DDBJ whole genome shotgun (WGS) entry which is preliminary data.</text>
</comment>
<evidence type="ECO:0000256" key="1">
    <source>
        <dbReference type="SAM" id="MobiDB-lite"/>
    </source>
</evidence>
<evidence type="ECO:0000313" key="4">
    <source>
        <dbReference type="EMBL" id="MDN4481513.1"/>
    </source>
</evidence>
<organism evidence="4 5">
    <name type="scientific">Demequina muriae</name>
    <dbReference type="NCBI Taxonomy" id="3051664"/>
    <lineage>
        <taxon>Bacteria</taxon>
        <taxon>Bacillati</taxon>
        <taxon>Actinomycetota</taxon>
        <taxon>Actinomycetes</taxon>
        <taxon>Micrococcales</taxon>
        <taxon>Demequinaceae</taxon>
        <taxon>Demequina</taxon>
    </lineage>
</organism>
<protein>
    <submittedName>
        <fullName evidence="4">DUF1524 domain-containing protein</fullName>
    </submittedName>
</protein>
<name>A0ABT8GJ99_9MICO</name>
<feature type="region of interest" description="Disordered" evidence="1">
    <location>
        <begin position="53"/>
        <end position="90"/>
    </location>
</feature>
<feature type="compositionally biased region" description="Low complexity" evidence="1">
    <location>
        <begin position="58"/>
        <end position="90"/>
    </location>
</feature>
<dbReference type="RefSeq" id="WP_301143184.1">
    <property type="nucleotide sequence ID" value="NZ_JAUHQA010000001.1"/>
</dbReference>
<dbReference type="PANTHER" id="PTHR24094">
    <property type="entry name" value="SECRETED PROTEIN"/>
    <property type="match status" value="1"/>
</dbReference>
<dbReference type="InterPro" id="IPR008613">
    <property type="entry name" value="Excalibur_Ca-bd_domain"/>
</dbReference>
<accession>A0ABT8GJ99</accession>
<evidence type="ECO:0000313" key="5">
    <source>
        <dbReference type="Proteomes" id="UP001172708"/>
    </source>
</evidence>
<dbReference type="Proteomes" id="UP001172708">
    <property type="component" value="Unassembled WGS sequence"/>
</dbReference>
<dbReference type="PANTHER" id="PTHR24094:SF15">
    <property type="entry name" value="AMP-DEPENDENT SYNTHETASE_LIGASE DOMAIN-CONTAINING PROTEIN-RELATED"/>
    <property type="match status" value="1"/>
</dbReference>
<evidence type="ECO:0000259" key="2">
    <source>
        <dbReference type="Pfam" id="PF05901"/>
    </source>
</evidence>
<dbReference type="InterPro" id="IPR011089">
    <property type="entry name" value="GmrSD_C"/>
</dbReference>
<keyword evidence="5" id="KW-1185">Reference proteome</keyword>
<feature type="compositionally biased region" description="Acidic residues" evidence="1">
    <location>
        <begin position="299"/>
        <end position="309"/>
    </location>
</feature>
<dbReference type="Pfam" id="PF07510">
    <property type="entry name" value="GmrSD_C"/>
    <property type="match status" value="1"/>
</dbReference>
<dbReference type="Pfam" id="PF05901">
    <property type="entry name" value="Excalibur"/>
    <property type="match status" value="1"/>
</dbReference>
<feature type="domain" description="Excalibur calcium-binding" evidence="2">
    <location>
        <begin position="312"/>
        <end position="346"/>
    </location>
</feature>
<feature type="domain" description="GmrSD restriction endonucleases C-terminal" evidence="3">
    <location>
        <begin position="164"/>
        <end position="261"/>
    </location>
</feature>
<sequence length="346" mass="36423">MVTVKRVVTGERVMTDKRDERARTLTRWGVLTVAAAIAVAACAPAATPDLGAPDAAQSPTATPSVVAPTEAVAATPAPSQSRGPAETAGTASAAALELTVKGRAPTTGYARDQFGDGWVDVDRNGCDTRNDMLRLRLTDRLMSGECAVLEGLLADPFTGSTLRFVRGGESEVDVDHLVALSDAWQKGAATWEFAKRVAFANDPLNLEPVDAGANRAKGDGDAATWLPPQKEYRCEYVARQIAVKAKYGLWVTQAELDAILRVLDGCPTQGVPGPGDQPVIADNTGRAPDAATTPQAEPEIADGGDDDPDMGTCKAAVAEGYGPYVRDEDPEYAYYRDADGDGQVCE</sequence>
<evidence type="ECO:0000259" key="3">
    <source>
        <dbReference type="Pfam" id="PF07510"/>
    </source>
</evidence>
<reference evidence="4" key="1">
    <citation type="submission" date="2023-06" db="EMBL/GenBank/DDBJ databases">
        <title>Egi l300058.</title>
        <authorList>
            <person name="Gao L."/>
            <person name="Fang B.-Z."/>
            <person name="Li W.-J."/>
        </authorList>
    </citation>
    <scope>NUCLEOTIDE SEQUENCE</scope>
    <source>
        <strain evidence="4">EGI L300058</strain>
    </source>
</reference>